<feature type="compositionally biased region" description="Polar residues" evidence="1">
    <location>
        <begin position="113"/>
        <end position="128"/>
    </location>
</feature>
<gene>
    <name evidence="2" type="ORF">DY000_02047530</name>
</gene>
<feature type="region of interest" description="Disordered" evidence="1">
    <location>
        <begin position="77"/>
        <end position="96"/>
    </location>
</feature>
<protein>
    <recommendedName>
        <fullName evidence="4">TPX2 central domain-containing protein</fullName>
    </recommendedName>
</protein>
<evidence type="ECO:0008006" key="4">
    <source>
        <dbReference type="Google" id="ProtNLM"/>
    </source>
</evidence>
<dbReference type="EMBL" id="QGKV02000297">
    <property type="protein sequence ID" value="KAF3611078.1"/>
    <property type="molecule type" value="Genomic_DNA"/>
</dbReference>
<evidence type="ECO:0000256" key="1">
    <source>
        <dbReference type="SAM" id="MobiDB-lite"/>
    </source>
</evidence>
<proteinExistence type="predicted"/>
<dbReference type="Proteomes" id="UP000266723">
    <property type="component" value="Unassembled WGS sequence"/>
</dbReference>
<feature type="region of interest" description="Disordered" evidence="1">
    <location>
        <begin position="37"/>
        <end position="57"/>
    </location>
</feature>
<sequence>MKQSLRYTSISFQAKHAPPLRTRRCFYLHRRLEPPLVYDNQQTPGTDPPSCEPVHHGLENRAAGSVSEIYLHKEARKQPICSRKPPVATTTQAREPMSEVKFRELQARFQKPTPDNSNFPRASSSLQTPRRRQI</sequence>
<reference evidence="2 3" key="1">
    <citation type="journal article" date="2020" name="BMC Genomics">
        <title>Intraspecific diversification of the crop wild relative Brassica cretica Lam. using demographic model selection.</title>
        <authorList>
            <person name="Kioukis A."/>
            <person name="Michalopoulou V.A."/>
            <person name="Briers L."/>
            <person name="Pirintsos S."/>
            <person name="Studholme D.J."/>
            <person name="Pavlidis P."/>
            <person name="Sarris P.F."/>
        </authorList>
    </citation>
    <scope>NUCLEOTIDE SEQUENCE [LARGE SCALE GENOMIC DNA]</scope>
    <source>
        <strain evidence="3">cv. PFS-1207/04</strain>
    </source>
</reference>
<accession>A0ABQ7F557</accession>
<organism evidence="2 3">
    <name type="scientific">Brassica cretica</name>
    <name type="common">Mustard</name>
    <dbReference type="NCBI Taxonomy" id="69181"/>
    <lineage>
        <taxon>Eukaryota</taxon>
        <taxon>Viridiplantae</taxon>
        <taxon>Streptophyta</taxon>
        <taxon>Embryophyta</taxon>
        <taxon>Tracheophyta</taxon>
        <taxon>Spermatophyta</taxon>
        <taxon>Magnoliopsida</taxon>
        <taxon>eudicotyledons</taxon>
        <taxon>Gunneridae</taxon>
        <taxon>Pentapetalae</taxon>
        <taxon>rosids</taxon>
        <taxon>malvids</taxon>
        <taxon>Brassicales</taxon>
        <taxon>Brassicaceae</taxon>
        <taxon>Brassiceae</taxon>
        <taxon>Brassica</taxon>
    </lineage>
</organism>
<evidence type="ECO:0000313" key="3">
    <source>
        <dbReference type="Proteomes" id="UP000266723"/>
    </source>
</evidence>
<feature type="region of interest" description="Disordered" evidence="1">
    <location>
        <begin position="107"/>
        <end position="134"/>
    </location>
</feature>
<comment type="caution">
    <text evidence="2">The sequence shown here is derived from an EMBL/GenBank/DDBJ whole genome shotgun (WGS) entry which is preliminary data.</text>
</comment>
<name>A0ABQ7F557_BRACR</name>
<keyword evidence="3" id="KW-1185">Reference proteome</keyword>
<evidence type="ECO:0000313" key="2">
    <source>
        <dbReference type="EMBL" id="KAF3611078.1"/>
    </source>
</evidence>